<name>A0AAD9D2X6_GLOAC</name>
<protein>
    <recommendedName>
        <fullName evidence="4">Secreted protein</fullName>
    </recommendedName>
</protein>
<feature type="signal peptide" evidence="1">
    <location>
        <begin position="1"/>
        <end position="19"/>
    </location>
</feature>
<sequence length="94" mass="10605">MFLHFWLLHPSFSLAAARAVYINLAVGQGQGVCQTTPVRHRPIHYSGGLDQPRMWTRPLKFAQGLPRNRRVVEVVLTDWASASVCKSLHGRLDL</sequence>
<keyword evidence="1" id="KW-0732">Signal</keyword>
<dbReference type="AlphaFoldDB" id="A0AAD9D2X6"/>
<keyword evidence="3" id="KW-1185">Reference proteome</keyword>
<dbReference type="EMBL" id="JAHMHS010000001">
    <property type="protein sequence ID" value="KAK1731812.1"/>
    <property type="molecule type" value="Genomic_DNA"/>
</dbReference>
<evidence type="ECO:0008006" key="4">
    <source>
        <dbReference type="Google" id="ProtNLM"/>
    </source>
</evidence>
<gene>
    <name evidence="2" type="ORF">BDZ83DRAFT_596792</name>
</gene>
<dbReference type="GeneID" id="85390766"/>
<evidence type="ECO:0000313" key="2">
    <source>
        <dbReference type="EMBL" id="KAK1731812.1"/>
    </source>
</evidence>
<feature type="chain" id="PRO_5042000403" description="Secreted protein" evidence="1">
    <location>
        <begin position="20"/>
        <end position="94"/>
    </location>
</feature>
<accession>A0AAD9D2X6</accession>
<comment type="caution">
    <text evidence="2">The sequence shown here is derived from an EMBL/GenBank/DDBJ whole genome shotgun (WGS) entry which is preliminary data.</text>
</comment>
<organism evidence="2 3">
    <name type="scientific">Glomerella acutata</name>
    <name type="common">Colletotrichum acutatum</name>
    <dbReference type="NCBI Taxonomy" id="27357"/>
    <lineage>
        <taxon>Eukaryota</taxon>
        <taxon>Fungi</taxon>
        <taxon>Dikarya</taxon>
        <taxon>Ascomycota</taxon>
        <taxon>Pezizomycotina</taxon>
        <taxon>Sordariomycetes</taxon>
        <taxon>Hypocreomycetidae</taxon>
        <taxon>Glomerellales</taxon>
        <taxon>Glomerellaceae</taxon>
        <taxon>Colletotrichum</taxon>
        <taxon>Colletotrichum acutatum species complex</taxon>
    </lineage>
</organism>
<evidence type="ECO:0000313" key="3">
    <source>
        <dbReference type="Proteomes" id="UP001244207"/>
    </source>
</evidence>
<proteinExistence type="predicted"/>
<dbReference type="RefSeq" id="XP_060371867.1">
    <property type="nucleotide sequence ID" value="XM_060506867.1"/>
</dbReference>
<dbReference type="Proteomes" id="UP001244207">
    <property type="component" value="Unassembled WGS sequence"/>
</dbReference>
<reference evidence="2" key="1">
    <citation type="submission" date="2021-12" db="EMBL/GenBank/DDBJ databases">
        <title>Comparative genomics, transcriptomics and evolutionary studies reveal genomic signatures of adaptation to plant cell wall in hemibiotrophic fungi.</title>
        <authorList>
            <consortium name="DOE Joint Genome Institute"/>
            <person name="Baroncelli R."/>
            <person name="Diaz J.F."/>
            <person name="Benocci T."/>
            <person name="Peng M."/>
            <person name="Battaglia E."/>
            <person name="Haridas S."/>
            <person name="Andreopoulos W."/>
            <person name="Labutti K."/>
            <person name="Pangilinan J."/>
            <person name="Floch G.L."/>
            <person name="Makela M.R."/>
            <person name="Henrissat B."/>
            <person name="Grigoriev I.V."/>
            <person name="Crouch J.A."/>
            <person name="De Vries R.P."/>
            <person name="Sukno S.A."/>
            <person name="Thon M.R."/>
        </authorList>
    </citation>
    <scope>NUCLEOTIDE SEQUENCE</scope>
    <source>
        <strain evidence="2">CBS 112980</strain>
    </source>
</reference>
<evidence type="ECO:0000256" key="1">
    <source>
        <dbReference type="SAM" id="SignalP"/>
    </source>
</evidence>